<keyword evidence="4" id="KW-1185">Reference proteome</keyword>
<organism evidence="3 4">
    <name type="scientific">Flavivirga rizhaonensis</name>
    <dbReference type="NCBI Taxonomy" id="2559571"/>
    <lineage>
        <taxon>Bacteria</taxon>
        <taxon>Pseudomonadati</taxon>
        <taxon>Bacteroidota</taxon>
        <taxon>Flavobacteriia</taxon>
        <taxon>Flavobacteriales</taxon>
        <taxon>Flavobacteriaceae</taxon>
        <taxon>Flavivirga</taxon>
    </lineage>
</organism>
<comment type="caution">
    <text evidence="3">The sequence shown here is derived from an EMBL/GenBank/DDBJ whole genome shotgun (WGS) entry which is preliminary data.</text>
</comment>
<reference evidence="3 4" key="1">
    <citation type="submission" date="2019-04" db="EMBL/GenBank/DDBJ databases">
        <authorList>
            <person name="Liu A."/>
        </authorList>
    </citation>
    <scope>NUCLEOTIDE SEQUENCE [LARGE SCALE GENOMIC DNA]</scope>
    <source>
        <strain evidence="3 4">RZ03</strain>
    </source>
</reference>
<dbReference type="RefSeq" id="WP_135876083.1">
    <property type="nucleotide sequence ID" value="NZ_SRSO01000005.1"/>
</dbReference>
<evidence type="ECO:0000313" key="4">
    <source>
        <dbReference type="Proteomes" id="UP000307602"/>
    </source>
</evidence>
<feature type="compositionally biased region" description="Low complexity" evidence="1">
    <location>
        <begin position="107"/>
        <end position="120"/>
    </location>
</feature>
<dbReference type="OrthoDB" id="1113942at2"/>
<feature type="compositionally biased region" description="Basic and acidic residues" evidence="1">
    <location>
        <begin position="78"/>
        <end position="95"/>
    </location>
</feature>
<accession>A0A4S1E1G7</accession>
<dbReference type="AlphaFoldDB" id="A0A4S1E1G7"/>
<feature type="compositionally biased region" description="Polar residues" evidence="1">
    <location>
        <begin position="135"/>
        <end position="148"/>
    </location>
</feature>
<name>A0A4S1E1G7_9FLAO</name>
<proteinExistence type="predicted"/>
<sequence length="548" mass="60493">MSDKKHIDRLFQEGFKDFEAIPSDAVWEHIEAKLNQKKKKRRVIPIWWRYAGVAALLLLLLTIGGVYFNDSDKTQADQIVDTKDTPPLDSKKDNSIDLNDANDAIVNTDSNENKSSNSNNTPQQTNFSPKGIITSEESSIVETPASRNGNEEKKEANVITNKEEHAINKLLNAERNNAVANNSREKNNTNKIANKPKSHVTLADNSEENKNTDKLQKALKSNTVIASGSEKNNQGFQQDKELLIGKKRAKEIVNNASKSNNAIAKTEENNTEIVTSEEEKSSLTIEEAIDKTKDIIEEDDNVNRWSISPNAAPVYFNTLSKGSSIDPQFNDNSKSGELNMSYGISASYAINEKLSIRSGINKVNLGYSTNDIVSFQVVGVSSSSRSLQNVNAIKTENVSSDAPTDNTVSLFSEESLNSSDIPEAFPTSNSSINQNLGYIEIPLEIQYALSDKKLGVNLIGGFSSFFLSNNKIFSESQEGGRTLLGKANNINKVSYSANLGLGLNYKVSKKIDLNLEPMFKYQINTFNNTSGDFKPFFIGVYTGFAIKF</sequence>
<keyword evidence="2" id="KW-0472">Membrane</keyword>
<keyword evidence="2" id="KW-1133">Transmembrane helix</keyword>
<evidence type="ECO:0000256" key="2">
    <source>
        <dbReference type="SAM" id="Phobius"/>
    </source>
</evidence>
<gene>
    <name evidence="3" type="ORF">EM932_05025</name>
</gene>
<dbReference type="Proteomes" id="UP000307602">
    <property type="component" value="Unassembled WGS sequence"/>
</dbReference>
<keyword evidence="2" id="KW-0812">Transmembrane</keyword>
<evidence type="ECO:0000313" key="3">
    <source>
        <dbReference type="EMBL" id="TGV03778.1"/>
    </source>
</evidence>
<evidence type="ECO:0000256" key="1">
    <source>
        <dbReference type="SAM" id="MobiDB-lite"/>
    </source>
</evidence>
<feature type="region of interest" description="Disordered" evidence="1">
    <location>
        <begin position="78"/>
        <end position="157"/>
    </location>
</feature>
<protein>
    <submittedName>
        <fullName evidence="3">PorT family protein</fullName>
    </submittedName>
</protein>
<feature type="transmembrane region" description="Helical" evidence="2">
    <location>
        <begin position="47"/>
        <end position="68"/>
    </location>
</feature>
<dbReference type="EMBL" id="SRSO01000005">
    <property type="protein sequence ID" value="TGV03778.1"/>
    <property type="molecule type" value="Genomic_DNA"/>
</dbReference>